<feature type="compositionally biased region" description="Low complexity" evidence="1">
    <location>
        <begin position="1"/>
        <end position="15"/>
    </location>
</feature>
<evidence type="ECO:0000256" key="1">
    <source>
        <dbReference type="SAM" id="MobiDB-lite"/>
    </source>
</evidence>
<organism evidence="2 3">
    <name type="scientific">Aspergillus pseudoustus</name>
    <dbReference type="NCBI Taxonomy" id="1810923"/>
    <lineage>
        <taxon>Eukaryota</taxon>
        <taxon>Fungi</taxon>
        <taxon>Dikarya</taxon>
        <taxon>Ascomycota</taxon>
        <taxon>Pezizomycotina</taxon>
        <taxon>Eurotiomycetes</taxon>
        <taxon>Eurotiomycetidae</taxon>
        <taxon>Eurotiales</taxon>
        <taxon>Aspergillaceae</taxon>
        <taxon>Aspergillus</taxon>
        <taxon>Aspergillus subgen. Nidulantes</taxon>
    </lineage>
</organism>
<comment type="caution">
    <text evidence="2">The sequence shown here is derived from an EMBL/GenBank/DDBJ whole genome shotgun (WGS) entry which is preliminary data.</text>
</comment>
<name>A0ABR4JEX3_9EURO</name>
<gene>
    <name evidence="2" type="ORF">BJY01DRAFT_219950</name>
</gene>
<dbReference type="EMBL" id="JBFXLU010000144">
    <property type="protein sequence ID" value="KAL2838566.1"/>
    <property type="molecule type" value="Genomic_DNA"/>
</dbReference>
<protein>
    <submittedName>
        <fullName evidence="2">Uncharacterized protein</fullName>
    </submittedName>
</protein>
<evidence type="ECO:0000313" key="3">
    <source>
        <dbReference type="Proteomes" id="UP001610446"/>
    </source>
</evidence>
<keyword evidence="3" id="KW-1185">Reference proteome</keyword>
<dbReference type="Proteomes" id="UP001610446">
    <property type="component" value="Unassembled WGS sequence"/>
</dbReference>
<proteinExistence type="predicted"/>
<accession>A0ABR4JEX3</accession>
<sequence>MSSNAQQDHNADQQAVLGDLEGVDNRPKTLSAEDRAALNSALLDQETITLLEATGTSS</sequence>
<reference evidence="2 3" key="1">
    <citation type="submission" date="2024-07" db="EMBL/GenBank/DDBJ databases">
        <title>Section-level genome sequencing and comparative genomics of Aspergillus sections Usti and Cavernicolus.</title>
        <authorList>
            <consortium name="Lawrence Berkeley National Laboratory"/>
            <person name="Nybo J.L."/>
            <person name="Vesth T.C."/>
            <person name="Theobald S."/>
            <person name="Frisvad J.C."/>
            <person name="Larsen T.O."/>
            <person name="Kjaerboelling I."/>
            <person name="Rothschild-Mancinelli K."/>
            <person name="Lyhne E.K."/>
            <person name="Kogle M.E."/>
            <person name="Barry K."/>
            <person name="Clum A."/>
            <person name="Na H."/>
            <person name="Ledsgaard L."/>
            <person name="Lin J."/>
            <person name="Lipzen A."/>
            <person name="Kuo A."/>
            <person name="Riley R."/>
            <person name="Mondo S."/>
            <person name="Labutti K."/>
            <person name="Haridas S."/>
            <person name="Pangalinan J."/>
            <person name="Salamov A.A."/>
            <person name="Simmons B.A."/>
            <person name="Magnuson J.K."/>
            <person name="Chen J."/>
            <person name="Drula E."/>
            <person name="Henrissat B."/>
            <person name="Wiebenga A."/>
            <person name="Lubbers R.J."/>
            <person name="Gomes A.C."/>
            <person name="Makela M.R."/>
            <person name="Stajich J."/>
            <person name="Grigoriev I.V."/>
            <person name="Mortensen U.H."/>
            <person name="De Vries R.P."/>
            <person name="Baker S.E."/>
            <person name="Andersen M.R."/>
        </authorList>
    </citation>
    <scope>NUCLEOTIDE SEQUENCE [LARGE SCALE GENOMIC DNA]</scope>
    <source>
        <strain evidence="2 3">CBS 123904</strain>
    </source>
</reference>
<feature type="region of interest" description="Disordered" evidence="1">
    <location>
        <begin position="1"/>
        <end position="29"/>
    </location>
</feature>
<evidence type="ECO:0000313" key="2">
    <source>
        <dbReference type="EMBL" id="KAL2838566.1"/>
    </source>
</evidence>